<organism evidence="2 3">
    <name type="scientific">Candidatus Comchoanobacter bicostacola</name>
    <dbReference type="NCBI Taxonomy" id="2919598"/>
    <lineage>
        <taxon>Bacteria</taxon>
        <taxon>Pseudomonadati</taxon>
        <taxon>Pseudomonadota</taxon>
        <taxon>Gammaproteobacteria</taxon>
        <taxon>Candidatus Comchoanobacterales</taxon>
        <taxon>Candidatus Comchoanobacteraceae</taxon>
        <taxon>Candidatus Comchoanobacter</taxon>
    </lineage>
</organism>
<evidence type="ECO:0000313" key="2">
    <source>
        <dbReference type="EMBL" id="UTC24634.1"/>
    </source>
</evidence>
<name>A0ABY5DM45_9GAMM</name>
<keyword evidence="1" id="KW-0732">Signal</keyword>
<dbReference type="EMBL" id="CP092900">
    <property type="protein sequence ID" value="UTC24634.1"/>
    <property type="molecule type" value="Genomic_DNA"/>
</dbReference>
<reference evidence="2 3" key="1">
    <citation type="journal article" date="2022" name="Nat. Microbiol.">
        <title>The microbiome of a bacterivorous marine choanoflagellate contains a resource-demanding obligate bacterial associate.</title>
        <authorList>
            <person name="Needham D.M."/>
            <person name="Poirier C."/>
            <person name="Bachy C."/>
            <person name="George E.E."/>
            <person name="Wilken S."/>
            <person name="Yung C.C.M."/>
            <person name="Limardo A.J."/>
            <person name="Morando M."/>
            <person name="Sudek L."/>
            <person name="Malmstrom R.R."/>
            <person name="Keeling P.J."/>
            <person name="Santoro A.E."/>
            <person name="Worden A.Z."/>
        </authorList>
    </citation>
    <scope>NUCLEOTIDE SEQUENCE [LARGE SCALE GENOMIC DNA]</scope>
    <source>
        <strain evidence="2 3">Comchoano-1</strain>
    </source>
</reference>
<sequence length="143" mass="15693">MRKLFSVLPLLSVGFPVSVGAQTMFGLVDLNQTTIEKPIQVYGKAKFKNSQLNQIAEIKGVLLSENTHFEDDIKINGSGSVLDHSEVSGDVHVTHYFGPPKIELKHSTVNGQIIFHSLQEGSVIMDPESNVKQGIKNGVKHDQ</sequence>
<keyword evidence="3" id="KW-1185">Reference proteome</keyword>
<accession>A0ABY5DM45</accession>
<evidence type="ECO:0000256" key="1">
    <source>
        <dbReference type="SAM" id="SignalP"/>
    </source>
</evidence>
<feature type="chain" id="PRO_5047312113" evidence="1">
    <location>
        <begin position="22"/>
        <end position="143"/>
    </location>
</feature>
<protein>
    <submittedName>
        <fullName evidence="2">Uncharacterized protein</fullName>
    </submittedName>
</protein>
<evidence type="ECO:0000313" key="3">
    <source>
        <dbReference type="Proteomes" id="UP001055955"/>
    </source>
</evidence>
<dbReference type="RefSeq" id="WP_258568419.1">
    <property type="nucleotide sequence ID" value="NZ_CP092900.1"/>
</dbReference>
<dbReference type="Proteomes" id="UP001055955">
    <property type="component" value="Chromosome"/>
</dbReference>
<gene>
    <name evidence="2" type="ORF">MMH89_00440</name>
</gene>
<proteinExistence type="predicted"/>
<feature type="signal peptide" evidence="1">
    <location>
        <begin position="1"/>
        <end position="21"/>
    </location>
</feature>